<evidence type="ECO:0000313" key="3">
    <source>
        <dbReference type="Proteomes" id="UP001050691"/>
    </source>
</evidence>
<dbReference type="Proteomes" id="UP001050691">
    <property type="component" value="Unassembled WGS sequence"/>
</dbReference>
<sequence>MSSSSKTSDSQNQTSSLPSASTSNVGNGVPQYNFNNFLTNDREAELFQTTQDSFLSSSWLSQNNNTAMGSEMINNLTENAASSGSTVSLDLQQFPSAKNQAYLSNAHPTPSFDGFGLDFLNFIDNNGYNDCLQTFNDPNNDMFFGNQYVLNFDFGSESPSTGYISSFSDQANNSSAGLSSPAFQTSTDVNVGTFTNDHLAPSNTTEYQSTIKGKAAARTDVSFDSVTFASDSSTLSSRTDNNAILNAGFSQRSRAQQDLISTAGYGAETAIPNAHWHMGMPSTLKAPYVDNTPGQTEGSDNGNPMGIHFTDPNTQLPHNSLPSPTTDHIIDHDENIPTTSTTSLATTKRRYPKKPLPSKTLYTMQNGKYVCQYKGPARPEGCSVKTADVRNLCRHLRNHARKEKKMNIPQEERVACNGVPGESLYLEVSCPFKKEADRGKCRFYRETGTIWKVMTLERWEPVMNSHRAEYHSPDDGS</sequence>
<feature type="compositionally biased region" description="Polar residues" evidence="1">
    <location>
        <begin position="17"/>
        <end position="27"/>
    </location>
</feature>
<name>A0AAV5A1V7_9AGAM</name>
<dbReference type="EMBL" id="BPWL01000001">
    <property type="protein sequence ID" value="GJJ05875.1"/>
    <property type="molecule type" value="Genomic_DNA"/>
</dbReference>
<dbReference type="AlphaFoldDB" id="A0AAV5A1V7"/>
<protein>
    <submittedName>
        <fullName evidence="2">Uncharacterized protein</fullName>
    </submittedName>
</protein>
<feature type="region of interest" description="Disordered" evidence="1">
    <location>
        <begin position="329"/>
        <end position="359"/>
    </location>
</feature>
<keyword evidence="3" id="KW-1185">Reference proteome</keyword>
<accession>A0AAV5A1V7</accession>
<evidence type="ECO:0000313" key="2">
    <source>
        <dbReference type="EMBL" id="GJJ05875.1"/>
    </source>
</evidence>
<feature type="compositionally biased region" description="Low complexity" evidence="1">
    <location>
        <begin position="1"/>
        <end position="16"/>
    </location>
</feature>
<organism evidence="2 3">
    <name type="scientific">Clathrus columnatus</name>
    <dbReference type="NCBI Taxonomy" id="1419009"/>
    <lineage>
        <taxon>Eukaryota</taxon>
        <taxon>Fungi</taxon>
        <taxon>Dikarya</taxon>
        <taxon>Basidiomycota</taxon>
        <taxon>Agaricomycotina</taxon>
        <taxon>Agaricomycetes</taxon>
        <taxon>Phallomycetidae</taxon>
        <taxon>Phallales</taxon>
        <taxon>Clathraceae</taxon>
        <taxon>Clathrus</taxon>
    </lineage>
</organism>
<comment type="caution">
    <text evidence="2">The sequence shown here is derived from an EMBL/GenBank/DDBJ whole genome shotgun (WGS) entry which is preliminary data.</text>
</comment>
<proteinExistence type="predicted"/>
<gene>
    <name evidence="2" type="ORF">Clacol_000062</name>
</gene>
<feature type="region of interest" description="Disordered" evidence="1">
    <location>
        <begin position="1"/>
        <end position="27"/>
    </location>
</feature>
<reference evidence="2" key="1">
    <citation type="submission" date="2021-10" db="EMBL/GenBank/DDBJ databases">
        <title>De novo Genome Assembly of Clathrus columnatus (Basidiomycota, Fungi) Using Illumina and Nanopore Sequence Data.</title>
        <authorList>
            <person name="Ogiso-Tanaka E."/>
            <person name="Itagaki H."/>
            <person name="Hosoya T."/>
            <person name="Hosaka K."/>
        </authorList>
    </citation>
    <scope>NUCLEOTIDE SEQUENCE</scope>
    <source>
        <strain evidence="2">MO-923</strain>
    </source>
</reference>
<evidence type="ECO:0000256" key="1">
    <source>
        <dbReference type="SAM" id="MobiDB-lite"/>
    </source>
</evidence>